<dbReference type="OrthoDB" id="10053647at2759"/>
<accession>A0A6H5HH20</accession>
<feature type="region of interest" description="Disordered" evidence="1">
    <location>
        <begin position="150"/>
        <end position="230"/>
    </location>
</feature>
<dbReference type="Proteomes" id="UP000479000">
    <property type="component" value="Unassembled WGS sequence"/>
</dbReference>
<dbReference type="PANTHER" id="PTHR37984">
    <property type="entry name" value="PROTEIN CBG26694"/>
    <property type="match status" value="1"/>
</dbReference>
<gene>
    <name evidence="2" type="ORF">NTEN_LOCUS17796</name>
</gene>
<keyword evidence="3" id="KW-1185">Reference proteome</keyword>
<reference evidence="2 3" key="1">
    <citation type="submission" date="2020-02" db="EMBL/GenBank/DDBJ databases">
        <authorList>
            <person name="Ferguson B K."/>
        </authorList>
    </citation>
    <scope>NUCLEOTIDE SEQUENCE [LARGE SCALE GENOMIC DNA]</scope>
</reference>
<dbReference type="EMBL" id="CADCXU010026191">
    <property type="protein sequence ID" value="CAB0013185.1"/>
    <property type="molecule type" value="Genomic_DNA"/>
</dbReference>
<evidence type="ECO:0000313" key="2">
    <source>
        <dbReference type="EMBL" id="CAB0013185.1"/>
    </source>
</evidence>
<proteinExistence type="predicted"/>
<evidence type="ECO:0000256" key="1">
    <source>
        <dbReference type="SAM" id="MobiDB-lite"/>
    </source>
</evidence>
<protein>
    <submittedName>
        <fullName evidence="2">Uncharacterized protein</fullName>
    </submittedName>
</protein>
<evidence type="ECO:0000313" key="3">
    <source>
        <dbReference type="Proteomes" id="UP000479000"/>
    </source>
</evidence>
<feature type="compositionally biased region" description="Polar residues" evidence="1">
    <location>
        <begin position="193"/>
        <end position="207"/>
    </location>
</feature>
<dbReference type="PANTHER" id="PTHR37984:SF8">
    <property type="entry name" value="CCHC-TYPE DOMAIN-CONTAINING PROTEIN"/>
    <property type="match status" value="1"/>
</dbReference>
<sequence>MLKKRKADGTDFYAALLEWWNTPTDGMNSSPTQRLIPVSTHQNDATDKSKLLLPEVVPDVYEALHLKRRKAKYFHDRQAKTLPDLEIGKEVLVRPPEGKGRWIHSEIEKRLNPSSYEVSIDGKLYCRSRSWLKPFHRATSKNLQLRFSYRPDIQKETSTSPSSPTERLSIQRAPERRQSLTRKSLGEKPGTPPESSGTTQSTPQNRSKFGRVVKKPERFGQTIDSNKIPE</sequence>
<dbReference type="InterPro" id="IPR050951">
    <property type="entry name" value="Retrovirus_Pol_polyprotein"/>
</dbReference>
<organism evidence="2 3">
    <name type="scientific">Nesidiocoris tenuis</name>
    <dbReference type="NCBI Taxonomy" id="355587"/>
    <lineage>
        <taxon>Eukaryota</taxon>
        <taxon>Metazoa</taxon>
        <taxon>Ecdysozoa</taxon>
        <taxon>Arthropoda</taxon>
        <taxon>Hexapoda</taxon>
        <taxon>Insecta</taxon>
        <taxon>Pterygota</taxon>
        <taxon>Neoptera</taxon>
        <taxon>Paraneoptera</taxon>
        <taxon>Hemiptera</taxon>
        <taxon>Heteroptera</taxon>
        <taxon>Panheteroptera</taxon>
        <taxon>Cimicomorpha</taxon>
        <taxon>Miridae</taxon>
        <taxon>Dicyphina</taxon>
        <taxon>Nesidiocoris</taxon>
    </lineage>
</organism>
<dbReference type="AlphaFoldDB" id="A0A6H5HH20"/>
<name>A0A6H5HH20_9HEMI</name>